<evidence type="ECO:0000313" key="1">
    <source>
        <dbReference type="EMBL" id="GFO02106.1"/>
    </source>
</evidence>
<dbReference type="AlphaFoldDB" id="A0AAV4A1R6"/>
<name>A0AAV4A1R6_9GAST</name>
<evidence type="ECO:0000313" key="2">
    <source>
        <dbReference type="Proteomes" id="UP000735302"/>
    </source>
</evidence>
<keyword evidence="2" id="KW-1185">Reference proteome</keyword>
<proteinExistence type="predicted"/>
<organism evidence="1 2">
    <name type="scientific">Plakobranchus ocellatus</name>
    <dbReference type="NCBI Taxonomy" id="259542"/>
    <lineage>
        <taxon>Eukaryota</taxon>
        <taxon>Metazoa</taxon>
        <taxon>Spiralia</taxon>
        <taxon>Lophotrochozoa</taxon>
        <taxon>Mollusca</taxon>
        <taxon>Gastropoda</taxon>
        <taxon>Heterobranchia</taxon>
        <taxon>Euthyneura</taxon>
        <taxon>Panpulmonata</taxon>
        <taxon>Sacoglossa</taxon>
        <taxon>Placobranchoidea</taxon>
        <taxon>Plakobranchidae</taxon>
        <taxon>Plakobranchus</taxon>
    </lineage>
</organism>
<protein>
    <submittedName>
        <fullName evidence="1">Uncharacterized protein</fullName>
    </submittedName>
</protein>
<reference evidence="1 2" key="1">
    <citation type="journal article" date="2021" name="Elife">
        <title>Chloroplast acquisition without the gene transfer in kleptoplastic sea slugs, Plakobranchus ocellatus.</title>
        <authorList>
            <person name="Maeda T."/>
            <person name="Takahashi S."/>
            <person name="Yoshida T."/>
            <person name="Shimamura S."/>
            <person name="Takaki Y."/>
            <person name="Nagai Y."/>
            <person name="Toyoda A."/>
            <person name="Suzuki Y."/>
            <person name="Arimoto A."/>
            <person name="Ishii H."/>
            <person name="Satoh N."/>
            <person name="Nishiyama T."/>
            <person name="Hasebe M."/>
            <person name="Maruyama T."/>
            <person name="Minagawa J."/>
            <person name="Obokata J."/>
            <person name="Shigenobu S."/>
        </authorList>
    </citation>
    <scope>NUCLEOTIDE SEQUENCE [LARGE SCALE GENOMIC DNA]</scope>
</reference>
<dbReference type="EMBL" id="BLXT01003566">
    <property type="protein sequence ID" value="GFO02106.1"/>
    <property type="molecule type" value="Genomic_DNA"/>
</dbReference>
<accession>A0AAV4A1R6</accession>
<dbReference type="Proteomes" id="UP000735302">
    <property type="component" value="Unassembled WGS sequence"/>
</dbReference>
<comment type="caution">
    <text evidence="1">The sequence shown here is derived from an EMBL/GenBank/DDBJ whole genome shotgun (WGS) entry which is preliminary data.</text>
</comment>
<sequence>MLGCKSSAENDSVVCAECPFTAFYLKDNIPLPAADDMGLLLRAVFLTQICPDEDINLMSLCPPRLAPPASTPSRVSPASANSLLLSDSVPSLVSPTSANKLVSPAYATNVVSSTFSNRLVSPA</sequence>
<gene>
    <name evidence="1" type="ORF">PoB_002861100</name>
</gene>